<organism evidence="3 4">
    <name type="scientific">Ammoniphilus oxalaticus</name>
    <dbReference type="NCBI Taxonomy" id="66863"/>
    <lineage>
        <taxon>Bacteria</taxon>
        <taxon>Bacillati</taxon>
        <taxon>Bacillota</taxon>
        <taxon>Bacilli</taxon>
        <taxon>Bacillales</taxon>
        <taxon>Paenibacillaceae</taxon>
        <taxon>Aneurinibacillus group</taxon>
        <taxon>Ammoniphilus</taxon>
    </lineage>
</organism>
<dbReference type="Proteomes" id="UP000284219">
    <property type="component" value="Unassembled WGS sequence"/>
</dbReference>
<keyword evidence="4" id="KW-1185">Reference proteome</keyword>
<name>A0A419SEW5_9BACL</name>
<dbReference type="EMBL" id="MCHY01000011">
    <property type="protein sequence ID" value="RKD21841.1"/>
    <property type="molecule type" value="Genomic_DNA"/>
</dbReference>
<keyword evidence="2" id="KW-0560">Oxidoreductase</keyword>
<proteinExistence type="predicted"/>
<keyword evidence="1" id="KW-0712">Selenocysteine</keyword>
<gene>
    <name evidence="3" type="ORF">BEP19_14620</name>
</gene>
<dbReference type="InterPro" id="IPR010187">
    <property type="entry name" value="Various_sel_PB"/>
</dbReference>
<evidence type="ECO:0000256" key="1">
    <source>
        <dbReference type="ARBA" id="ARBA00022933"/>
    </source>
</evidence>
<dbReference type="GO" id="GO:0050485">
    <property type="term" value="F:oxidoreductase activity, acting on X-H and Y-H to form an X-Y bond, with a disulfide as acceptor"/>
    <property type="evidence" value="ECO:0007669"/>
    <property type="project" value="InterPro"/>
</dbReference>
<dbReference type="OrthoDB" id="1550957at2"/>
<evidence type="ECO:0000313" key="3">
    <source>
        <dbReference type="EMBL" id="RKD21841.1"/>
    </source>
</evidence>
<accession>A0A419SEW5</accession>
<dbReference type="RefSeq" id="WP_120190958.1">
    <property type="nucleotide sequence ID" value="NZ_MCHY01000011.1"/>
</dbReference>
<sequence>MLLLKQRLIGKYAQTQVEEVETAPQIAEWDKSIEAARVVLVTTAGVHLREQPIFQVKEHDSSYRIIPGETPIEQLITSHTHFDRADADQDINCVFPLQRLRELASEGKIGSIAAHHFGLQGYVPDPTPLIEKVGPEIAEQLVVDEIDIAILSPG</sequence>
<reference evidence="3 4" key="1">
    <citation type="submission" date="2016-08" db="EMBL/GenBank/DDBJ databases">
        <title>Novel Firmicute Genomes.</title>
        <authorList>
            <person name="Poppleton D.I."/>
            <person name="Gribaldo S."/>
        </authorList>
    </citation>
    <scope>NUCLEOTIDE SEQUENCE [LARGE SCALE GENOMIC DNA]</scope>
    <source>
        <strain evidence="3 4">RAOx-1</strain>
    </source>
</reference>
<comment type="caution">
    <text evidence="3">The sequence shown here is derived from an EMBL/GenBank/DDBJ whole genome shotgun (WGS) entry which is preliminary data.</text>
</comment>
<dbReference type="Pfam" id="PF07355">
    <property type="entry name" value="GRDB"/>
    <property type="match status" value="1"/>
</dbReference>
<dbReference type="AlphaFoldDB" id="A0A419SEW5"/>
<evidence type="ECO:0000256" key="2">
    <source>
        <dbReference type="ARBA" id="ARBA00023002"/>
    </source>
</evidence>
<protein>
    <recommendedName>
        <fullName evidence="5">Proline reductase</fullName>
    </recommendedName>
</protein>
<evidence type="ECO:0000313" key="4">
    <source>
        <dbReference type="Proteomes" id="UP000284219"/>
    </source>
</evidence>
<evidence type="ECO:0008006" key="5">
    <source>
        <dbReference type="Google" id="ProtNLM"/>
    </source>
</evidence>